<dbReference type="PANTHER" id="PTHR32000">
    <property type="entry name" value="SIMILAR TO HYPOTHETICAL PROTEIN"/>
    <property type="match status" value="1"/>
</dbReference>
<dbReference type="PANTHER" id="PTHR32000:SF3">
    <property type="entry name" value="RIKEN CDNA A830018L16 GENE"/>
    <property type="match status" value="1"/>
</dbReference>
<feature type="compositionally biased region" description="Polar residues" evidence="1">
    <location>
        <begin position="295"/>
        <end position="305"/>
    </location>
</feature>
<feature type="region of interest" description="Disordered" evidence="1">
    <location>
        <begin position="283"/>
        <end position="713"/>
    </location>
</feature>
<dbReference type="Proteomes" id="UP001186944">
    <property type="component" value="Unassembled WGS sequence"/>
</dbReference>
<evidence type="ECO:0000313" key="3">
    <source>
        <dbReference type="Proteomes" id="UP001186944"/>
    </source>
</evidence>
<dbReference type="Pfam" id="PF17824">
    <property type="entry name" value="DUF5586"/>
    <property type="match status" value="1"/>
</dbReference>
<accession>A0AA89BM72</accession>
<dbReference type="EMBL" id="VSWD01000011">
    <property type="protein sequence ID" value="KAK3087807.1"/>
    <property type="molecule type" value="Genomic_DNA"/>
</dbReference>
<sequence length="713" mass="80832">MNKVLHDQPEDPLVFLIKALYRKAGLEAPQELKHGRSAMRQSSPERAAIRNRSPEMSRKAATQAWASGRKPQTGKQTWNPDTKVQNTSFDDLFTENKEGRKSPVKKEETTATRRNWATFGLDDGDVAPYTSGVYHGPRRIESDDPLAGEIMNSRESPQKAATTEADIHVLKSKSRVKGRGMMSMNHRKELEEAVKNADQHSDDSGYNERDQADDAIELLEDAEELQREGVTNIPESGYRLSKMLRQRQEDTRVKLNINLYPGAMPSDSLMGDRYDSMKSMDSFRGYESDDERPQTGMSGFRTSPGGSDIDEEFESVSQVTGPRRPVWNVGADSDVETFTPAESKKPPSLSQSRKMTTSQDKKFSATLPAKYGENPASNRPRESIESFTEQPCAKTWTPGNQGKSLEAPAGVSVQESVRSESGVWQIPRADSETSLSEWTQNAGKSGGKRPPPRDNQTKQPHRQPDQTTTQTNNHTDNQTKQPDQTITTRPNNYNQTKQPHRQPDQTTTQTTVPNNHKDKQPHRVPDLTTTTRLNNHTDNQTKQPHRQPDQTTTTRPNNHTDNQTKQPQRQPDQTTSQTTRPDNHTDNQTKQPHRQPDQTTTQTTRPNNHTDNQIKQPHRQPDQTTTQTTRPNNHTDNQIKQPHRQPDQTTTKSTRPTITQPDQTTTRTTRPNNHKDNQTKQPQKQPDQQSHNHTEQTTMTITRLNNHLDNQTK</sequence>
<feature type="compositionally biased region" description="Low complexity" evidence="1">
    <location>
        <begin position="465"/>
        <end position="479"/>
    </location>
</feature>
<keyword evidence="3" id="KW-1185">Reference proteome</keyword>
<feature type="compositionally biased region" description="Basic and acidic residues" evidence="1">
    <location>
        <begin position="515"/>
        <end position="525"/>
    </location>
</feature>
<feature type="compositionally biased region" description="Polar residues" evidence="1">
    <location>
        <begin position="480"/>
        <end position="497"/>
    </location>
</feature>
<comment type="caution">
    <text evidence="2">The sequence shown here is derived from an EMBL/GenBank/DDBJ whole genome shotgun (WGS) entry which is preliminary data.</text>
</comment>
<feature type="compositionally biased region" description="Polar residues" evidence="1">
    <location>
        <begin position="549"/>
        <end position="580"/>
    </location>
</feature>
<reference evidence="2" key="1">
    <citation type="submission" date="2019-08" db="EMBL/GenBank/DDBJ databases">
        <title>The improved chromosome-level genome for the pearl oyster Pinctada fucata martensii using PacBio sequencing and Hi-C.</title>
        <authorList>
            <person name="Zheng Z."/>
        </authorList>
    </citation>
    <scope>NUCLEOTIDE SEQUENCE</scope>
    <source>
        <strain evidence="2">ZZ-2019</strain>
        <tissue evidence="2">Adductor muscle</tissue>
    </source>
</reference>
<feature type="compositionally biased region" description="Low complexity" evidence="1">
    <location>
        <begin position="622"/>
        <end position="636"/>
    </location>
</feature>
<feature type="compositionally biased region" description="Polar residues" evidence="1">
    <location>
        <begin position="527"/>
        <end position="542"/>
    </location>
</feature>
<feature type="compositionally biased region" description="Polar residues" evidence="1">
    <location>
        <begin position="73"/>
        <end position="89"/>
    </location>
</feature>
<evidence type="ECO:0000256" key="1">
    <source>
        <dbReference type="SAM" id="MobiDB-lite"/>
    </source>
</evidence>
<feature type="compositionally biased region" description="Low complexity" evidence="1">
    <location>
        <begin position="597"/>
        <end position="611"/>
    </location>
</feature>
<evidence type="ECO:0000313" key="2">
    <source>
        <dbReference type="EMBL" id="KAK3087807.1"/>
    </source>
</evidence>
<organism evidence="2 3">
    <name type="scientific">Pinctada imbricata</name>
    <name type="common">Atlantic pearl-oyster</name>
    <name type="synonym">Pinctada martensii</name>
    <dbReference type="NCBI Taxonomy" id="66713"/>
    <lineage>
        <taxon>Eukaryota</taxon>
        <taxon>Metazoa</taxon>
        <taxon>Spiralia</taxon>
        <taxon>Lophotrochozoa</taxon>
        <taxon>Mollusca</taxon>
        <taxon>Bivalvia</taxon>
        <taxon>Autobranchia</taxon>
        <taxon>Pteriomorphia</taxon>
        <taxon>Pterioida</taxon>
        <taxon>Pterioidea</taxon>
        <taxon>Pteriidae</taxon>
        <taxon>Pinctada</taxon>
    </lineage>
</organism>
<name>A0AA89BM72_PINIB</name>
<gene>
    <name evidence="2" type="ORF">FSP39_010893</name>
</gene>
<feature type="region of interest" description="Disordered" evidence="1">
    <location>
        <begin position="27"/>
        <end position="89"/>
    </location>
</feature>
<feature type="compositionally biased region" description="Low complexity" evidence="1">
    <location>
        <begin position="654"/>
        <end position="671"/>
    </location>
</feature>
<dbReference type="AlphaFoldDB" id="A0AA89BM72"/>
<feature type="compositionally biased region" description="Polar residues" evidence="1">
    <location>
        <begin position="432"/>
        <end position="443"/>
    </location>
</feature>
<feature type="compositionally biased region" description="Polar residues" evidence="1">
    <location>
        <begin position="348"/>
        <end position="358"/>
    </location>
</feature>
<protein>
    <submittedName>
        <fullName evidence="2">Uncharacterized protein</fullName>
    </submittedName>
</protein>
<feature type="compositionally biased region" description="Basic and acidic residues" evidence="1">
    <location>
        <begin position="284"/>
        <end position="293"/>
    </location>
</feature>
<feature type="compositionally biased region" description="Polar residues" evidence="1">
    <location>
        <begin position="695"/>
        <end position="713"/>
    </location>
</feature>
<dbReference type="InterPro" id="IPR040687">
    <property type="entry name" value="DUF5586"/>
</dbReference>
<proteinExistence type="predicted"/>
<feature type="compositionally biased region" description="Low complexity" evidence="1">
    <location>
        <begin position="679"/>
        <end position="689"/>
    </location>
</feature>